<sequence>MRAAAALLAAMLAACSQQPGQTPRETADVGPGPLAETNAQPVKASEGDLTLTPLSPEGGKAIGLTNDNCRYAYQGRTLLIAGSGKAVVVLDGSTVMLKADASDDLAYSGEGINLAIEPAEGSNEPLDSGKQSPADLKIGGSKGEAEFSAGTWTCSS</sequence>
<evidence type="ECO:0008006" key="4">
    <source>
        <dbReference type="Google" id="ProtNLM"/>
    </source>
</evidence>
<dbReference type="RefSeq" id="WP_188644227.1">
    <property type="nucleotide sequence ID" value="NZ_BMKL01000001.1"/>
</dbReference>
<feature type="region of interest" description="Disordered" evidence="1">
    <location>
        <begin position="17"/>
        <end position="58"/>
    </location>
</feature>
<dbReference type="EMBL" id="BMKL01000001">
    <property type="protein sequence ID" value="GGD93141.1"/>
    <property type="molecule type" value="Genomic_DNA"/>
</dbReference>
<accession>A0ABQ1S505</accession>
<dbReference type="PROSITE" id="PS51257">
    <property type="entry name" value="PROKAR_LIPOPROTEIN"/>
    <property type="match status" value="1"/>
</dbReference>
<gene>
    <name evidence="2" type="ORF">GCM10011515_11140</name>
</gene>
<feature type="region of interest" description="Disordered" evidence="1">
    <location>
        <begin position="119"/>
        <end position="156"/>
    </location>
</feature>
<evidence type="ECO:0000256" key="1">
    <source>
        <dbReference type="SAM" id="MobiDB-lite"/>
    </source>
</evidence>
<dbReference type="Proteomes" id="UP000619041">
    <property type="component" value="Unassembled WGS sequence"/>
</dbReference>
<reference evidence="3" key="1">
    <citation type="journal article" date="2019" name="Int. J. Syst. Evol. Microbiol.">
        <title>The Global Catalogue of Microorganisms (GCM) 10K type strain sequencing project: providing services to taxonomists for standard genome sequencing and annotation.</title>
        <authorList>
            <consortium name="The Broad Institute Genomics Platform"/>
            <consortium name="The Broad Institute Genome Sequencing Center for Infectious Disease"/>
            <person name="Wu L."/>
            <person name="Ma J."/>
        </authorList>
    </citation>
    <scope>NUCLEOTIDE SEQUENCE [LARGE SCALE GENOMIC DNA]</scope>
    <source>
        <strain evidence="3">CGMCC 1.15959</strain>
    </source>
</reference>
<proteinExistence type="predicted"/>
<evidence type="ECO:0000313" key="2">
    <source>
        <dbReference type="EMBL" id="GGD93141.1"/>
    </source>
</evidence>
<comment type="caution">
    <text evidence="2">The sequence shown here is derived from an EMBL/GenBank/DDBJ whole genome shotgun (WGS) entry which is preliminary data.</text>
</comment>
<protein>
    <recommendedName>
        <fullName evidence="4">Lipoprotein</fullName>
    </recommendedName>
</protein>
<name>A0ABQ1S505_9SPHN</name>
<keyword evidence="3" id="KW-1185">Reference proteome</keyword>
<evidence type="ECO:0000313" key="3">
    <source>
        <dbReference type="Proteomes" id="UP000619041"/>
    </source>
</evidence>
<organism evidence="2 3">
    <name type="scientific">Tsuneonella deserti</name>
    <dbReference type="NCBI Taxonomy" id="2035528"/>
    <lineage>
        <taxon>Bacteria</taxon>
        <taxon>Pseudomonadati</taxon>
        <taxon>Pseudomonadota</taxon>
        <taxon>Alphaproteobacteria</taxon>
        <taxon>Sphingomonadales</taxon>
        <taxon>Erythrobacteraceae</taxon>
        <taxon>Tsuneonella</taxon>
    </lineage>
</organism>